<accession>A0ABZ1F870</accession>
<evidence type="ECO:0000313" key="1">
    <source>
        <dbReference type="EMBL" id="WSB66507.1"/>
    </source>
</evidence>
<proteinExistence type="predicted"/>
<dbReference type="EMBL" id="CP109106">
    <property type="protein sequence ID" value="WSB66507.1"/>
    <property type="molecule type" value="Genomic_DNA"/>
</dbReference>
<name>A0ABZ1F870_9ACTN</name>
<evidence type="ECO:0000313" key="2">
    <source>
        <dbReference type="Proteomes" id="UP001344251"/>
    </source>
</evidence>
<dbReference type="Proteomes" id="UP001344251">
    <property type="component" value="Chromosome"/>
</dbReference>
<gene>
    <name evidence="1" type="ORF">OG863_00050</name>
</gene>
<sequence length="117" mass="13426">MAEMFDFPRDLVDAQLELRNVQSELPALYKRLPWSVEPLPGWTHTKDAGRYYETKRPDSPGWTDEEKQQVNDLRARQMELVTHIYAHDFWASCSDPVTARSALKHVTEAGAAPNRDG</sequence>
<organism evidence="1 2">
    <name type="scientific">Streptomyces decoyicus</name>
    <dbReference type="NCBI Taxonomy" id="249567"/>
    <lineage>
        <taxon>Bacteria</taxon>
        <taxon>Bacillati</taxon>
        <taxon>Actinomycetota</taxon>
        <taxon>Actinomycetes</taxon>
        <taxon>Kitasatosporales</taxon>
        <taxon>Streptomycetaceae</taxon>
        <taxon>Streptomyces</taxon>
    </lineage>
</organism>
<protein>
    <submittedName>
        <fullName evidence="1">Uncharacterized protein</fullName>
    </submittedName>
</protein>
<keyword evidence="2" id="KW-1185">Reference proteome</keyword>
<reference evidence="1 2" key="1">
    <citation type="submission" date="2022-10" db="EMBL/GenBank/DDBJ databases">
        <title>The complete genomes of actinobacterial strains from the NBC collection.</title>
        <authorList>
            <person name="Joergensen T.S."/>
            <person name="Alvarez Arevalo M."/>
            <person name="Sterndorff E.B."/>
            <person name="Faurdal D."/>
            <person name="Vuksanovic O."/>
            <person name="Mourched A.-S."/>
            <person name="Charusanti P."/>
            <person name="Shaw S."/>
            <person name="Blin K."/>
            <person name="Weber T."/>
        </authorList>
    </citation>
    <scope>NUCLEOTIDE SEQUENCE [LARGE SCALE GENOMIC DNA]</scope>
    <source>
        <strain evidence="1 2">NBC 01774</strain>
    </source>
</reference>